<evidence type="ECO:0000259" key="1">
    <source>
        <dbReference type="Pfam" id="PF16548"/>
    </source>
</evidence>
<feature type="domain" description="Flagellar assembly protein T N-terminal" evidence="1">
    <location>
        <begin position="33"/>
        <end position="116"/>
    </location>
</feature>
<dbReference type="EMBL" id="FNIN01000004">
    <property type="protein sequence ID" value="SDN65651.1"/>
    <property type="molecule type" value="Genomic_DNA"/>
</dbReference>
<dbReference type="RefSeq" id="WP_092064715.1">
    <property type="nucleotide sequence ID" value="NZ_FNIN01000004.1"/>
</dbReference>
<dbReference type="InterPro" id="IPR032370">
    <property type="entry name" value="FlgT_N"/>
</dbReference>
<keyword evidence="2" id="KW-0969">Cilium</keyword>
<dbReference type="OrthoDB" id="5411902at2"/>
<proteinExistence type="predicted"/>
<dbReference type="InterPro" id="IPR038180">
    <property type="entry name" value="FlgT_N_sf"/>
</dbReference>
<keyword evidence="2" id="KW-0282">Flagellum</keyword>
<dbReference type="Pfam" id="PF16548">
    <property type="entry name" value="FlgT_N"/>
    <property type="match status" value="1"/>
</dbReference>
<reference evidence="2 3" key="1">
    <citation type="submission" date="2016-10" db="EMBL/GenBank/DDBJ databases">
        <authorList>
            <person name="de Groot N.N."/>
        </authorList>
    </citation>
    <scope>NUCLEOTIDE SEQUENCE [LARGE SCALE GENOMIC DNA]</scope>
    <source>
        <strain evidence="2 3">DSM 15269</strain>
    </source>
</reference>
<keyword evidence="2" id="KW-0966">Cell projection</keyword>
<organism evidence="2 3">
    <name type="scientific">Desulfonauticus submarinus</name>
    <dbReference type="NCBI Taxonomy" id="206665"/>
    <lineage>
        <taxon>Bacteria</taxon>
        <taxon>Pseudomonadati</taxon>
        <taxon>Thermodesulfobacteriota</taxon>
        <taxon>Desulfovibrionia</taxon>
        <taxon>Desulfovibrionales</taxon>
        <taxon>Desulfonauticaceae</taxon>
        <taxon>Desulfonauticus</taxon>
    </lineage>
</organism>
<sequence>MKGRKMKLCWIIFFILFLLPMFITKNSFAIKEVVVTGMAPMMGNQAQARNQALQQALRSAVEQGIGTLIDSSTIVKNYQLLSDKIYSQASGYVKNYQVLSEGPSPDGQMYNVTIRAVVSTESIKNDLRAIGILRQQVGNPRFMTIYLPRTHSSAYRNSRAVIAAEQAIQGVFARKGFVVLDQMFVNNVYNEIEQAGRIDIDMDDLSALALKYRADLLLVYDVHVGVKKGGRSKYFGGVMVEVDLKAVAPATGDLIAQKHGDLYVRTQRVSGNYYEDMMAAKAADKVGKAVAKALIGDVLAYFERQVHGGARFDIWFRNFSEEEVYTIYDILQNISGVKDINVRQQSPGNFQVDVNYQGKKFDFQRQLYMQMKRRGIAFQTQQAKGNRFLFFKKGTDNPFRNINIQ</sequence>
<dbReference type="AlphaFoldDB" id="A0A1H0D6U0"/>
<dbReference type="STRING" id="206665.SAMN04488516_10444"/>
<evidence type="ECO:0000313" key="3">
    <source>
        <dbReference type="Proteomes" id="UP000199602"/>
    </source>
</evidence>
<keyword evidence="3" id="KW-1185">Reference proteome</keyword>
<protein>
    <submittedName>
        <fullName evidence="2">Flagellar assembly protein T, N-terminal domain</fullName>
    </submittedName>
</protein>
<dbReference type="Proteomes" id="UP000199602">
    <property type="component" value="Unassembled WGS sequence"/>
</dbReference>
<dbReference type="Gene3D" id="3.30.1660.40">
    <property type="entry name" value="FlgT, N-terminal domain"/>
    <property type="match status" value="1"/>
</dbReference>
<gene>
    <name evidence="2" type="ORF">SAMN04488516_10444</name>
</gene>
<name>A0A1H0D6U0_9BACT</name>
<accession>A0A1H0D6U0</accession>
<evidence type="ECO:0000313" key="2">
    <source>
        <dbReference type="EMBL" id="SDN65651.1"/>
    </source>
</evidence>